<reference evidence="3" key="1">
    <citation type="submission" date="2020-01" db="EMBL/GenBank/DDBJ databases">
        <authorList>
            <person name="Rat A."/>
        </authorList>
    </citation>
    <scope>NUCLEOTIDE SEQUENCE</scope>
    <source>
        <strain evidence="3">LMG 31228</strain>
    </source>
</reference>
<dbReference type="GO" id="GO:0003700">
    <property type="term" value="F:DNA-binding transcription factor activity"/>
    <property type="evidence" value="ECO:0007669"/>
    <property type="project" value="InterPro"/>
</dbReference>
<dbReference type="PANTHER" id="PTHR33164">
    <property type="entry name" value="TRANSCRIPTIONAL REGULATOR, MARR FAMILY"/>
    <property type="match status" value="1"/>
</dbReference>
<dbReference type="InterPro" id="IPR036390">
    <property type="entry name" value="WH_DNA-bd_sf"/>
</dbReference>
<dbReference type="SMART" id="SM00347">
    <property type="entry name" value="HTH_MARR"/>
    <property type="match status" value="1"/>
</dbReference>
<feature type="compositionally biased region" description="Low complexity" evidence="1">
    <location>
        <begin position="168"/>
        <end position="179"/>
    </location>
</feature>
<dbReference type="InterPro" id="IPR000835">
    <property type="entry name" value="HTH_MarR-typ"/>
</dbReference>
<organism evidence="3 4">
    <name type="scientific">Neoroseomonas eburnea</name>
    <dbReference type="NCBI Taxonomy" id="1346889"/>
    <lineage>
        <taxon>Bacteria</taxon>
        <taxon>Pseudomonadati</taxon>
        <taxon>Pseudomonadota</taxon>
        <taxon>Alphaproteobacteria</taxon>
        <taxon>Acetobacterales</taxon>
        <taxon>Acetobacteraceae</taxon>
        <taxon>Neoroseomonas</taxon>
    </lineage>
</organism>
<reference evidence="3" key="2">
    <citation type="journal article" date="2021" name="Syst. Appl. Microbiol.">
        <title>Roseomonas hellenica sp. nov., isolated from roots of wild-growing Alkanna tinctoria.</title>
        <authorList>
            <person name="Rat A."/>
            <person name="Naranjo H.D."/>
            <person name="Lebbe L."/>
            <person name="Cnockaert M."/>
            <person name="Krigas N."/>
            <person name="Grigoriadou K."/>
            <person name="Maloupa E."/>
            <person name="Willems A."/>
        </authorList>
    </citation>
    <scope>NUCLEOTIDE SEQUENCE</scope>
    <source>
        <strain evidence="3">LMG 31228</strain>
    </source>
</reference>
<dbReference type="PRINTS" id="PR00598">
    <property type="entry name" value="HTHMARR"/>
</dbReference>
<dbReference type="PANTHER" id="PTHR33164:SF95">
    <property type="entry name" value="TRANSCRIPTIONAL REGULATOR"/>
    <property type="match status" value="1"/>
</dbReference>
<evidence type="ECO:0000259" key="2">
    <source>
        <dbReference type="PROSITE" id="PS50995"/>
    </source>
</evidence>
<evidence type="ECO:0000313" key="3">
    <source>
        <dbReference type="EMBL" id="MBR0682384.1"/>
    </source>
</evidence>
<name>A0A9X9XF98_9PROT</name>
<gene>
    <name evidence="3" type="ORF">GXW74_17970</name>
</gene>
<proteinExistence type="predicted"/>
<dbReference type="AlphaFoldDB" id="A0A9X9XF98"/>
<dbReference type="Proteomes" id="UP001138709">
    <property type="component" value="Unassembled WGS sequence"/>
</dbReference>
<accession>A0A9X9XF98</accession>
<dbReference type="RefSeq" id="WP_211847915.1">
    <property type="nucleotide sequence ID" value="NZ_JAAEDL010000018.1"/>
</dbReference>
<dbReference type="Gene3D" id="1.10.10.10">
    <property type="entry name" value="Winged helix-like DNA-binding domain superfamily/Winged helix DNA-binding domain"/>
    <property type="match status" value="1"/>
</dbReference>
<dbReference type="PROSITE" id="PS50995">
    <property type="entry name" value="HTH_MARR_2"/>
    <property type="match status" value="1"/>
</dbReference>
<dbReference type="InterPro" id="IPR039422">
    <property type="entry name" value="MarR/SlyA-like"/>
</dbReference>
<evidence type="ECO:0000256" key="1">
    <source>
        <dbReference type="SAM" id="MobiDB-lite"/>
    </source>
</evidence>
<dbReference type="Pfam" id="PF12802">
    <property type="entry name" value="MarR_2"/>
    <property type="match status" value="1"/>
</dbReference>
<feature type="domain" description="HTH marR-type" evidence="2">
    <location>
        <begin position="18"/>
        <end position="147"/>
    </location>
</feature>
<feature type="region of interest" description="Disordered" evidence="1">
    <location>
        <begin position="153"/>
        <end position="190"/>
    </location>
</feature>
<protein>
    <submittedName>
        <fullName evidence="3">Winged helix-turn-helix transcriptional regulator</fullName>
    </submittedName>
</protein>
<dbReference type="EMBL" id="JAAEDL010000018">
    <property type="protein sequence ID" value="MBR0682384.1"/>
    <property type="molecule type" value="Genomic_DNA"/>
</dbReference>
<dbReference type="InterPro" id="IPR036388">
    <property type="entry name" value="WH-like_DNA-bd_sf"/>
</dbReference>
<evidence type="ECO:0000313" key="4">
    <source>
        <dbReference type="Proteomes" id="UP001138709"/>
    </source>
</evidence>
<sequence length="190" mass="20477">MREPNLDLGVPTVHRSFPQHLVRRLWQIAATFQSEVLAPHDVVSWQVALLTQIHETPGKDRNWLASAIGIDATSAGQALAAFEARGLVARATNPRDRRCNAFTLTPAGEALRIEVVGLTSGVARRMLSPLTEVEGETLLRLLARLVDAHEVHARPGAGRRAPRRARKAAAPLPAGVAPEAGDRPSPPRSA</sequence>
<comment type="caution">
    <text evidence="3">The sequence shown here is derived from an EMBL/GenBank/DDBJ whole genome shotgun (WGS) entry which is preliminary data.</text>
</comment>
<keyword evidence="4" id="KW-1185">Reference proteome</keyword>
<dbReference type="GO" id="GO:0006950">
    <property type="term" value="P:response to stress"/>
    <property type="evidence" value="ECO:0007669"/>
    <property type="project" value="TreeGrafter"/>
</dbReference>
<dbReference type="SUPFAM" id="SSF46785">
    <property type="entry name" value="Winged helix' DNA-binding domain"/>
    <property type="match status" value="1"/>
</dbReference>